<evidence type="ECO:0000313" key="1">
    <source>
        <dbReference type="EMBL" id="MBA0797657.1"/>
    </source>
</evidence>
<accession>A0A7J9GJC4</accession>
<proteinExistence type="predicted"/>
<name>A0A7J9GJC4_9ROSI</name>
<gene>
    <name evidence="1" type="ORF">Gohar_008330</name>
</gene>
<reference evidence="1 2" key="1">
    <citation type="journal article" date="2019" name="Genome Biol. Evol.">
        <title>Insights into the evolution of the New World diploid cottons (Gossypium, subgenus Houzingenia) based on genome sequencing.</title>
        <authorList>
            <person name="Grover C.E."/>
            <person name="Arick M.A. 2nd"/>
            <person name="Thrash A."/>
            <person name="Conover J.L."/>
            <person name="Sanders W.S."/>
            <person name="Peterson D.G."/>
            <person name="Frelichowski J.E."/>
            <person name="Scheffler J.A."/>
            <person name="Scheffler B.E."/>
            <person name="Wendel J.F."/>
        </authorList>
    </citation>
    <scope>NUCLEOTIDE SEQUENCE [LARGE SCALE GENOMIC DNA]</scope>
    <source>
        <strain evidence="1">0</strain>
        <tissue evidence="1">Leaf</tissue>
    </source>
</reference>
<organism evidence="1 2">
    <name type="scientific">Gossypium harknessii</name>
    <dbReference type="NCBI Taxonomy" id="34285"/>
    <lineage>
        <taxon>Eukaryota</taxon>
        <taxon>Viridiplantae</taxon>
        <taxon>Streptophyta</taxon>
        <taxon>Embryophyta</taxon>
        <taxon>Tracheophyta</taxon>
        <taxon>Spermatophyta</taxon>
        <taxon>Magnoliopsida</taxon>
        <taxon>eudicotyledons</taxon>
        <taxon>Gunneridae</taxon>
        <taxon>Pentapetalae</taxon>
        <taxon>rosids</taxon>
        <taxon>malvids</taxon>
        <taxon>Malvales</taxon>
        <taxon>Malvaceae</taxon>
        <taxon>Malvoideae</taxon>
        <taxon>Gossypium</taxon>
    </lineage>
</organism>
<protein>
    <submittedName>
        <fullName evidence="1">Uncharacterized protein</fullName>
    </submittedName>
</protein>
<keyword evidence="2" id="KW-1185">Reference proteome</keyword>
<dbReference type="Proteomes" id="UP000593560">
    <property type="component" value="Unassembled WGS sequence"/>
</dbReference>
<evidence type="ECO:0000313" key="2">
    <source>
        <dbReference type="Proteomes" id="UP000593560"/>
    </source>
</evidence>
<sequence>MKCGFKVSSRVRTSIFLLPVVIVEKFVRCTIIRRQFSRCSTADFPGLSF</sequence>
<dbReference type="AlphaFoldDB" id="A0A7J9GJC4"/>
<dbReference type="EMBL" id="JABFAD010000005">
    <property type="protein sequence ID" value="MBA0797657.1"/>
    <property type="molecule type" value="Genomic_DNA"/>
</dbReference>
<comment type="caution">
    <text evidence="1">The sequence shown here is derived from an EMBL/GenBank/DDBJ whole genome shotgun (WGS) entry which is preliminary data.</text>
</comment>